<comment type="caution">
    <text evidence="2">The sequence shown here is derived from an EMBL/GenBank/DDBJ whole genome shotgun (WGS) entry which is preliminary data.</text>
</comment>
<feature type="region of interest" description="Disordered" evidence="1">
    <location>
        <begin position="367"/>
        <end position="433"/>
    </location>
</feature>
<feature type="compositionally biased region" description="Basic and acidic residues" evidence="1">
    <location>
        <begin position="152"/>
        <end position="162"/>
    </location>
</feature>
<dbReference type="EMBL" id="JBFMKM010000013">
    <property type="protein sequence ID" value="KAL1301482.1"/>
    <property type="molecule type" value="Genomic_DNA"/>
</dbReference>
<feature type="compositionally biased region" description="Polar residues" evidence="1">
    <location>
        <begin position="390"/>
        <end position="400"/>
    </location>
</feature>
<reference evidence="2 3" key="1">
    <citation type="submission" date="2024-07" db="EMBL/GenBank/DDBJ databases">
        <title>Draft sequence of the Neodothiora populina.</title>
        <authorList>
            <person name="Drown D.D."/>
            <person name="Schuette U.S."/>
            <person name="Buechlein A.B."/>
            <person name="Rusch D.R."/>
            <person name="Winton L.W."/>
            <person name="Adams G.A."/>
        </authorList>
    </citation>
    <scope>NUCLEOTIDE SEQUENCE [LARGE SCALE GENOMIC DNA]</scope>
    <source>
        <strain evidence="2 3">CPC 39397</strain>
    </source>
</reference>
<feature type="compositionally biased region" description="Polar residues" evidence="1">
    <location>
        <begin position="415"/>
        <end position="425"/>
    </location>
</feature>
<dbReference type="Proteomes" id="UP001562354">
    <property type="component" value="Unassembled WGS sequence"/>
</dbReference>
<proteinExistence type="predicted"/>
<feature type="compositionally biased region" description="Polar residues" evidence="1">
    <location>
        <begin position="77"/>
        <end position="90"/>
    </location>
</feature>
<feature type="compositionally biased region" description="Polar residues" evidence="1">
    <location>
        <begin position="368"/>
        <end position="382"/>
    </location>
</feature>
<gene>
    <name evidence="2" type="ORF">AAFC00_005728</name>
</gene>
<dbReference type="RefSeq" id="XP_069197758.1">
    <property type="nucleotide sequence ID" value="XM_069345555.1"/>
</dbReference>
<evidence type="ECO:0000313" key="2">
    <source>
        <dbReference type="EMBL" id="KAL1301482.1"/>
    </source>
</evidence>
<sequence>MAPSLIDVTGVTLSTSAMEDRLTELLRNISNVQRTQIRQDEKLSELSQNVADIHRDLVRQDEEHQLLMTTIGRLSSSLDQQRMAQSQATNIRRERPGSPTIELDVLGQQQQQQQRIHHYDSPTSQWPANPETDTFTMIADIDNGIMDRHGRSLTDQRERSDKSATLFAQSDTGDQEIRTSNWQSRIEAGQQARVDDDVVRSPRRILKLGRKRAIDDIDSLGQTSEDETSIIGPCPKLISKLPYGVVRRRPTVDLELPDLNKVTTVKGTRGAHKHFQPRLQTIPKEAEPIHPQRDTSRQSSTNESQEARDFSDFVNGDMVEDDHENVEAEEDAVNNSADSINDVDQIHEDSTQDYQPSSGYSTAPVAQMTEQRQPQASAQGSESRSRGHETSPSVANATSRRSLRTRAVAKAPSGMVTTPNFNKQSVMRKLGLK</sequence>
<dbReference type="GeneID" id="95979427"/>
<feature type="region of interest" description="Disordered" evidence="1">
    <location>
        <begin position="77"/>
        <end position="97"/>
    </location>
</feature>
<organism evidence="2 3">
    <name type="scientific">Neodothiora populina</name>
    <dbReference type="NCBI Taxonomy" id="2781224"/>
    <lineage>
        <taxon>Eukaryota</taxon>
        <taxon>Fungi</taxon>
        <taxon>Dikarya</taxon>
        <taxon>Ascomycota</taxon>
        <taxon>Pezizomycotina</taxon>
        <taxon>Dothideomycetes</taxon>
        <taxon>Dothideomycetidae</taxon>
        <taxon>Dothideales</taxon>
        <taxon>Dothioraceae</taxon>
        <taxon>Neodothiora</taxon>
    </lineage>
</organism>
<evidence type="ECO:0008006" key="4">
    <source>
        <dbReference type="Google" id="ProtNLM"/>
    </source>
</evidence>
<feature type="region of interest" description="Disordered" evidence="1">
    <location>
        <begin position="265"/>
        <end position="315"/>
    </location>
</feature>
<name>A0ABR3P5T6_9PEZI</name>
<evidence type="ECO:0000256" key="1">
    <source>
        <dbReference type="SAM" id="MobiDB-lite"/>
    </source>
</evidence>
<feature type="compositionally biased region" description="Basic and acidic residues" evidence="1">
    <location>
        <begin position="284"/>
        <end position="296"/>
    </location>
</feature>
<evidence type="ECO:0000313" key="3">
    <source>
        <dbReference type="Proteomes" id="UP001562354"/>
    </source>
</evidence>
<protein>
    <recommendedName>
        <fullName evidence="4">Shugoshin C-terminal domain-containing protein</fullName>
    </recommendedName>
</protein>
<keyword evidence="3" id="KW-1185">Reference proteome</keyword>
<feature type="region of interest" description="Disordered" evidence="1">
    <location>
        <begin position="152"/>
        <end position="175"/>
    </location>
</feature>
<accession>A0ABR3P5T6</accession>
<feature type="compositionally biased region" description="Polar residues" evidence="1">
    <location>
        <begin position="166"/>
        <end position="175"/>
    </location>
</feature>